<sequence length="647" mass="65906">MPRRPVVVPLLALLLALVALPGPARADAPGRLAVQVTDEAGVLGDRAGVDAALRDLRQETGIQLFVVFVGSFDGTPAQRWTDETARLSDLGDRDALLAVATTDRAYAYSFPDDSRISDDELAGVAADEIEPALARGDWSGAVIAAARGYQDAAGGGSGGVGLGAPLLVLGAVLAGALIWLWLRRRRKTAPAAPAGPSTQDLTNQANALLIELDDDLRASEREGELATAQYGAAATQRFQAALTSARGDVAEAFRLRMTLEEEPAPDEDTRRRTLTRIIELCRGADTRLDAESEAFDQLRDLEGRAAEVADDLDRQRAAAEAALPAAAARVEELTAHYSGSTVTAVTGNVDQARERLAFAAAALEQARSALAGTPADGPQAALAVRAAEQAIDQAVQLSTAVDKAAADLPAARTAADALVAEVEAEVAAGRAALAGDTAAPDGLPAAVSGGEQAVAEARAALGAPRPDPVAVVARLQAADAALDSALAAARDRAERDAHARTLLAQTLPVARAEVSATDDFVATRRGAVGSEARVRLSEAHRHLALAEQLAVPDPGAALREAQQARHLAAAAGQAAQADVHSWNPAGPYGHRGGIDAGSFAGAVLGGILAGGVRSGGGWGGGFGGSGSRARRTGGGGGGGRRGGGGRF</sequence>
<proteinExistence type="predicted"/>
<gene>
    <name evidence="5" type="ORF">I4J89_29310</name>
</gene>
<evidence type="ECO:0000256" key="2">
    <source>
        <dbReference type="SAM" id="Phobius"/>
    </source>
</evidence>
<feature type="chain" id="PRO_5037497364" evidence="3">
    <location>
        <begin position="27"/>
        <end position="647"/>
    </location>
</feature>
<evidence type="ECO:0000256" key="3">
    <source>
        <dbReference type="SAM" id="SignalP"/>
    </source>
</evidence>
<evidence type="ECO:0000313" key="6">
    <source>
        <dbReference type="Proteomes" id="UP000598146"/>
    </source>
</evidence>
<feature type="region of interest" description="Disordered" evidence="1">
    <location>
        <begin position="622"/>
        <end position="647"/>
    </location>
</feature>
<dbReference type="EMBL" id="JADQTO010000015">
    <property type="protein sequence ID" value="MBG0565557.1"/>
    <property type="molecule type" value="Genomic_DNA"/>
</dbReference>
<keyword evidence="6" id="KW-1185">Reference proteome</keyword>
<feature type="transmembrane region" description="Helical" evidence="2">
    <location>
        <begin position="162"/>
        <end position="182"/>
    </location>
</feature>
<dbReference type="Gene3D" id="3.10.310.50">
    <property type="match status" value="1"/>
</dbReference>
<name>A0A931G0A1_9ACTN</name>
<evidence type="ECO:0000256" key="1">
    <source>
        <dbReference type="SAM" id="MobiDB-lite"/>
    </source>
</evidence>
<dbReference type="Proteomes" id="UP000598146">
    <property type="component" value="Unassembled WGS sequence"/>
</dbReference>
<feature type="signal peptide" evidence="3">
    <location>
        <begin position="1"/>
        <end position="26"/>
    </location>
</feature>
<evidence type="ECO:0000259" key="4">
    <source>
        <dbReference type="Pfam" id="PF04536"/>
    </source>
</evidence>
<reference evidence="5" key="1">
    <citation type="submission" date="2020-11" db="EMBL/GenBank/DDBJ databases">
        <title>Isolation and identification of active actinomycetes.</title>
        <authorList>
            <person name="Sun X."/>
        </authorList>
    </citation>
    <scope>NUCLEOTIDE SEQUENCE</scope>
    <source>
        <strain evidence="5">NEAU-A11</strain>
    </source>
</reference>
<comment type="caution">
    <text evidence="5">The sequence shown here is derived from an EMBL/GenBank/DDBJ whole genome shotgun (WGS) entry which is preliminary data.</text>
</comment>
<keyword evidence="3" id="KW-0732">Signal</keyword>
<evidence type="ECO:0000313" key="5">
    <source>
        <dbReference type="EMBL" id="MBG0565557.1"/>
    </source>
</evidence>
<dbReference type="AlphaFoldDB" id="A0A931G0A1"/>
<protein>
    <submittedName>
        <fullName evidence="5">TPM domain-containing protein</fullName>
    </submittedName>
</protein>
<dbReference type="Pfam" id="PF04536">
    <property type="entry name" value="TPM_phosphatase"/>
    <property type="match status" value="1"/>
</dbReference>
<accession>A0A931G0A1</accession>
<organism evidence="5 6">
    <name type="scientific">Actinoplanes aureus</name>
    <dbReference type="NCBI Taxonomy" id="2792083"/>
    <lineage>
        <taxon>Bacteria</taxon>
        <taxon>Bacillati</taxon>
        <taxon>Actinomycetota</taxon>
        <taxon>Actinomycetes</taxon>
        <taxon>Micromonosporales</taxon>
        <taxon>Micromonosporaceae</taxon>
        <taxon>Actinoplanes</taxon>
    </lineage>
</organism>
<keyword evidence="2" id="KW-0812">Transmembrane</keyword>
<keyword evidence="2" id="KW-0472">Membrane</keyword>
<feature type="domain" description="TPM" evidence="4">
    <location>
        <begin position="36"/>
        <end position="150"/>
    </location>
</feature>
<dbReference type="InterPro" id="IPR007621">
    <property type="entry name" value="TPM_dom"/>
</dbReference>
<keyword evidence="2" id="KW-1133">Transmembrane helix</keyword>
<dbReference type="RefSeq" id="WP_196417374.1">
    <property type="nucleotide sequence ID" value="NZ_JADQTO010000015.1"/>
</dbReference>